<dbReference type="AlphaFoldDB" id="A0A1I8A4I9"/>
<feature type="region of interest" description="Disordered" evidence="1">
    <location>
        <begin position="168"/>
        <end position="232"/>
    </location>
</feature>
<protein>
    <submittedName>
        <fullName evidence="3">Leucine-rich repeat extensin-like protein 2</fullName>
    </submittedName>
</protein>
<dbReference type="WBParaSite" id="L893_g32784.t1">
    <property type="protein sequence ID" value="L893_g32784.t1"/>
    <property type="gene ID" value="L893_g32784"/>
</dbReference>
<proteinExistence type="predicted"/>
<reference evidence="3" key="1">
    <citation type="submission" date="2016-11" db="UniProtKB">
        <authorList>
            <consortium name="WormBaseParasite"/>
        </authorList>
    </citation>
    <scope>IDENTIFICATION</scope>
</reference>
<evidence type="ECO:0000313" key="2">
    <source>
        <dbReference type="Proteomes" id="UP000095287"/>
    </source>
</evidence>
<feature type="region of interest" description="Disordered" evidence="1">
    <location>
        <begin position="1"/>
        <end position="37"/>
    </location>
</feature>
<feature type="compositionally biased region" description="Acidic residues" evidence="1">
    <location>
        <begin position="22"/>
        <end position="31"/>
    </location>
</feature>
<dbReference type="Proteomes" id="UP000095287">
    <property type="component" value="Unplaced"/>
</dbReference>
<accession>A0A1I8A4I9</accession>
<evidence type="ECO:0000256" key="1">
    <source>
        <dbReference type="SAM" id="MobiDB-lite"/>
    </source>
</evidence>
<name>A0A1I8A4I9_9BILA</name>
<organism evidence="2 3">
    <name type="scientific">Steinernema glaseri</name>
    <dbReference type="NCBI Taxonomy" id="37863"/>
    <lineage>
        <taxon>Eukaryota</taxon>
        <taxon>Metazoa</taxon>
        <taxon>Ecdysozoa</taxon>
        <taxon>Nematoda</taxon>
        <taxon>Chromadorea</taxon>
        <taxon>Rhabditida</taxon>
        <taxon>Tylenchina</taxon>
        <taxon>Panagrolaimomorpha</taxon>
        <taxon>Strongyloidoidea</taxon>
        <taxon>Steinernematidae</taxon>
        <taxon>Steinernema</taxon>
    </lineage>
</organism>
<keyword evidence="2" id="KW-1185">Reference proteome</keyword>
<sequence>MEPSPTGPNYCHSMNNDRPEDRNEDLEDSFDDSGTFELPDIIQCPPRILPSSQTGHNYVNLIPAHNVMQAPLPNPQVNMPYHHYQYYPYQQQPAQMPAGQYQVLITSTAARYQTPQRLGPIRVGRTHNMDNIHGQQQVELPSLQHQGQVPVRQPTVYTPVRPRRMLLRRQPRGQAPAGQNQPQMPPGRYPRRVLGGQPQDQIPIGPYQGRPIWPPQVIHQNQTGAAGRYGHQ</sequence>
<evidence type="ECO:0000313" key="3">
    <source>
        <dbReference type="WBParaSite" id="L893_g32784.t1"/>
    </source>
</evidence>